<dbReference type="OrthoDB" id="550279at2759"/>
<dbReference type="PANTHER" id="PTHR35750:SF1">
    <property type="entry name" value="PHOSPHOLIPID HYDROPEROXIDE GLUTATHIONE PEROXIDASE"/>
    <property type="match status" value="1"/>
</dbReference>
<evidence type="ECO:0000313" key="1">
    <source>
        <dbReference type="EMBL" id="KAE9596730.1"/>
    </source>
</evidence>
<gene>
    <name evidence="1" type="ORF">Lalb_Chr16g0379161</name>
</gene>
<name>A0A6A4P554_LUPAL</name>
<organism evidence="1 2">
    <name type="scientific">Lupinus albus</name>
    <name type="common">White lupine</name>
    <name type="synonym">Lupinus termis</name>
    <dbReference type="NCBI Taxonomy" id="3870"/>
    <lineage>
        <taxon>Eukaryota</taxon>
        <taxon>Viridiplantae</taxon>
        <taxon>Streptophyta</taxon>
        <taxon>Embryophyta</taxon>
        <taxon>Tracheophyta</taxon>
        <taxon>Spermatophyta</taxon>
        <taxon>Magnoliopsida</taxon>
        <taxon>eudicotyledons</taxon>
        <taxon>Gunneridae</taxon>
        <taxon>Pentapetalae</taxon>
        <taxon>rosids</taxon>
        <taxon>fabids</taxon>
        <taxon>Fabales</taxon>
        <taxon>Fabaceae</taxon>
        <taxon>Papilionoideae</taxon>
        <taxon>50 kb inversion clade</taxon>
        <taxon>genistoids sensu lato</taxon>
        <taxon>core genistoids</taxon>
        <taxon>Genisteae</taxon>
        <taxon>Lupinus</taxon>
    </lineage>
</organism>
<dbReference type="Proteomes" id="UP000447434">
    <property type="component" value="Chromosome 16"/>
</dbReference>
<comment type="caution">
    <text evidence="1">The sequence shown here is derived from an EMBL/GenBank/DDBJ whole genome shotgun (WGS) entry which is preliminary data.</text>
</comment>
<keyword evidence="2" id="KW-1185">Reference proteome</keyword>
<dbReference type="AlphaFoldDB" id="A0A6A4P554"/>
<accession>A0A6A4P554</accession>
<evidence type="ECO:0000313" key="2">
    <source>
        <dbReference type="Proteomes" id="UP000447434"/>
    </source>
</evidence>
<reference evidence="2" key="1">
    <citation type="journal article" date="2020" name="Nat. Commun.">
        <title>Genome sequence of the cluster root forming white lupin.</title>
        <authorList>
            <person name="Hufnagel B."/>
            <person name="Marques A."/>
            <person name="Soriano A."/>
            <person name="Marques L."/>
            <person name="Divol F."/>
            <person name="Doumas P."/>
            <person name="Sallet E."/>
            <person name="Mancinotti D."/>
            <person name="Carrere S."/>
            <person name="Marande W."/>
            <person name="Arribat S."/>
            <person name="Keller J."/>
            <person name="Huneau C."/>
            <person name="Blein T."/>
            <person name="Aime D."/>
            <person name="Laguerre M."/>
            <person name="Taylor J."/>
            <person name="Schubert V."/>
            <person name="Nelson M."/>
            <person name="Geu-Flores F."/>
            <person name="Crespi M."/>
            <person name="Gallardo-Guerrero K."/>
            <person name="Delaux P.-M."/>
            <person name="Salse J."/>
            <person name="Berges H."/>
            <person name="Guyot R."/>
            <person name="Gouzy J."/>
            <person name="Peret B."/>
        </authorList>
    </citation>
    <scope>NUCLEOTIDE SEQUENCE [LARGE SCALE GENOMIC DNA]</scope>
    <source>
        <strain evidence="2">cv. Amiga</strain>
    </source>
</reference>
<dbReference type="EMBL" id="WOCE01000016">
    <property type="protein sequence ID" value="KAE9596730.1"/>
    <property type="molecule type" value="Genomic_DNA"/>
</dbReference>
<protein>
    <submittedName>
        <fullName evidence="1">Uncharacterized protein</fullName>
    </submittedName>
</protein>
<sequence length="180" mass="20464">MKCSWCFRVATKRKEEPRVLRDVVLSFLVRMGFFRKIAGFLGLSKDHVHEEDEGEGQPRTTPYRVKETGLPRKGFSVPAQVVLDRPHLAPILTPSTSGDGGVQGLRWHAERLRIDEDGDVADEFLDEISSEMPTLSVDQHKTETRFEHKGATRPAKVKQQFLSDGKLMHFVEHGRRFVVA</sequence>
<proteinExistence type="predicted"/>
<dbReference type="PANTHER" id="PTHR35750">
    <property type="entry name" value="PHOSPHOLIPID HYDROPEROXIDE GLUTATHIONE PEROXIDASE"/>
    <property type="match status" value="1"/>
</dbReference>